<dbReference type="EMBL" id="JAHFZB010000002">
    <property type="protein sequence ID" value="KAK6492463.1"/>
    <property type="molecule type" value="Genomic_DNA"/>
</dbReference>
<dbReference type="InterPro" id="IPR013787">
    <property type="entry name" value="S100_Ca-bd_sub"/>
</dbReference>
<dbReference type="SUPFAM" id="SSF47473">
    <property type="entry name" value="EF-hand"/>
    <property type="match status" value="1"/>
</dbReference>
<dbReference type="Gene3D" id="1.10.238.10">
    <property type="entry name" value="EF-hand"/>
    <property type="match status" value="1"/>
</dbReference>
<evidence type="ECO:0000256" key="2">
    <source>
        <dbReference type="ARBA" id="ARBA00022723"/>
    </source>
</evidence>
<dbReference type="PROSITE" id="PS50222">
    <property type="entry name" value="EF_HAND_2"/>
    <property type="match status" value="1"/>
</dbReference>
<keyword evidence="3" id="KW-0106">Calcium</keyword>
<organism evidence="5 6">
    <name type="scientific">Huso huso</name>
    <name type="common">Beluga</name>
    <name type="synonym">Acipenser huso</name>
    <dbReference type="NCBI Taxonomy" id="61971"/>
    <lineage>
        <taxon>Eukaryota</taxon>
        <taxon>Metazoa</taxon>
        <taxon>Chordata</taxon>
        <taxon>Craniata</taxon>
        <taxon>Vertebrata</taxon>
        <taxon>Euteleostomi</taxon>
        <taxon>Actinopterygii</taxon>
        <taxon>Chondrostei</taxon>
        <taxon>Acipenseriformes</taxon>
        <taxon>Acipenseridae</taxon>
        <taxon>Huso</taxon>
    </lineage>
</organism>
<evidence type="ECO:0000313" key="5">
    <source>
        <dbReference type="EMBL" id="KAK6492463.1"/>
    </source>
</evidence>
<reference evidence="5 6" key="1">
    <citation type="submission" date="2021-05" db="EMBL/GenBank/DDBJ databases">
        <authorList>
            <person name="Zahm M."/>
            <person name="Klopp C."/>
            <person name="Cabau C."/>
            <person name="Kuhl H."/>
            <person name="Suciu R."/>
            <person name="Ciorpac M."/>
            <person name="Holostenco D."/>
            <person name="Gessner J."/>
            <person name="Wuertz S."/>
            <person name="Hohne C."/>
            <person name="Stock M."/>
            <person name="Gislard M."/>
            <person name="Lluch J."/>
            <person name="Milhes M."/>
            <person name="Lampietro C."/>
            <person name="Lopez Roques C."/>
            <person name="Donnadieu C."/>
            <person name="Du K."/>
            <person name="Schartl M."/>
            <person name="Guiguen Y."/>
        </authorList>
    </citation>
    <scope>NUCLEOTIDE SEQUENCE [LARGE SCALE GENOMIC DNA]</scope>
    <source>
        <strain evidence="5">Hh-F2</strain>
        <tissue evidence="5">Blood</tissue>
    </source>
</reference>
<evidence type="ECO:0000259" key="4">
    <source>
        <dbReference type="PROSITE" id="PS50222"/>
    </source>
</evidence>
<evidence type="ECO:0000256" key="3">
    <source>
        <dbReference type="ARBA" id="ARBA00022837"/>
    </source>
</evidence>
<dbReference type="Proteomes" id="UP001369086">
    <property type="component" value="Unassembled WGS sequence"/>
</dbReference>
<dbReference type="PANTHER" id="PTHR11639:SF134">
    <property type="entry name" value="PROTEIN S100-A1-RELATED"/>
    <property type="match status" value="1"/>
</dbReference>
<dbReference type="InterPro" id="IPR002048">
    <property type="entry name" value="EF_hand_dom"/>
</dbReference>
<evidence type="ECO:0000313" key="6">
    <source>
        <dbReference type="Proteomes" id="UP001369086"/>
    </source>
</evidence>
<comment type="similarity">
    <text evidence="1">Belongs to the S-100 family.</text>
</comment>
<feature type="domain" description="EF-hand" evidence="4">
    <location>
        <begin position="105"/>
        <end position="140"/>
    </location>
</feature>
<gene>
    <name evidence="5" type="ORF">HHUSO_G1814</name>
</gene>
<comment type="caution">
    <text evidence="5">The sequence shown here is derived from an EMBL/GenBank/DDBJ whole genome shotgun (WGS) entry which is preliminary data.</text>
</comment>
<dbReference type="PROSITE" id="PS00303">
    <property type="entry name" value="S100_CABP"/>
    <property type="match status" value="1"/>
</dbReference>
<dbReference type="InterPro" id="IPR001751">
    <property type="entry name" value="S100/CaBP7/8-like_CS"/>
</dbReference>
<dbReference type="PANTHER" id="PTHR11639">
    <property type="entry name" value="S100 CALCIUM-BINDING PROTEIN"/>
    <property type="match status" value="1"/>
</dbReference>
<evidence type="ECO:0000256" key="1">
    <source>
        <dbReference type="ARBA" id="ARBA00007323"/>
    </source>
</evidence>
<accession>A0ABR1A5V0</accession>
<keyword evidence="6" id="KW-1185">Reference proteome</keyword>
<dbReference type="InterPro" id="IPR018247">
    <property type="entry name" value="EF_Hand_1_Ca_BS"/>
</dbReference>
<dbReference type="Pfam" id="PF01023">
    <property type="entry name" value="S_100"/>
    <property type="match status" value="1"/>
</dbReference>
<dbReference type="InterPro" id="IPR011992">
    <property type="entry name" value="EF-hand-dom_pair"/>
</dbReference>
<sequence length="152" mass="17534">MKILPVGLTPWEDTLWLMVKTHCVSCWLQEEDKLAEDLQKYLWCFLSSLQISLFTMPTQLESAMDTLITVFHNYSGKEGDQFKLNKGELKQLLSSELSDFLSSQKDPKLVDKIMKDLDSNQDNEVDFNEYVVLVAALTVACNNFFEQRKKGK</sequence>
<proteinExistence type="inferred from homology"/>
<dbReference type="SMART" id="SM01394">
    <property type="entry name" value="S_100"/>
    <property type="match status" value="1"/>
</dbReference>
<keyword evidence="2" id="KW-0479">Metal-binding</keyword>
<dbReference type="SMART" id="SM00054">
    <property type="entry name" value="EFh"/>
    <property type="match status" value="1"/>
</dbReference>
<dbReference type="PROSITE" id="PS00018">
    <property type="entry name" value="EF_HAND_1"/>
    <property type="match status" value="1"/>
</dbReference>
<name>A0ABR1A5V0_HUSHU</name>
<protein>
    <submittedName>
        <fullName evidence="5">Protein S100-Z-like</fullName>
    </submittedName>
</protein>